<feature type="region of interest" description="Disordered" evidence="1">
    <location>
        <begin position="279"/>
        <end position="325"/>
    </location>
</feature>
<feature type="region of interest" description="Disordered" evidence="1">
    <location>
        <begin position="163"/>
        <end position="227"/>
    </location>
</feature>
<comment type="caution">
    <text evidence="2">The sequence shown here is derived from an EMBL/GenBank/DDBJ whole genome shotgun (WGS) entry which is preliminary data.</text>
</comment>
<evidence type="ECO:0000313" key="3">
    <source>
        <dbReference type="Proteomes" id="UP001150941"/>
    </source>
</evidence>
<evidence type="ECO:0000256" key="1">
    <source>
        <dbReference type="SAM" id="MobiDB-lite"/>
    </source>
</evidence>
<organism evidence="2 3">
    <name type="scientific">Penicillium chermesinum</name>
    <dbReference type="NCBI Taxonomy" id="63820"/>
    <lineage>
        <taxon>Eukaryota</taxon>
        <taxon>Fungi</taxon>
        <taxon>Dikarya</taxon>
        <taxon>Ascomycota</taxon>
        <taxon>Pezizomycotina</taxon>
        <taxon>Eurotiomycetes</taxon>
        <taxon>Eurotiomycetidae</taxon>
        <taxon>Eurotiales</taxon>
        <taxon>Aspergillaceae</taxon>
        <taxon>Penicillium</taxon>
    </lineage>
</organism>
<sequence length="325" mass="35480">MSHQSRTRTPDQSRKKQGEVRIVCSMPSSSPVPPGLSSGSSSPSTDSVNTESIAADYGPPYSPEVIDDGSIMAPVITTIAGPPSASADRHSAVTGERTSSSSSRWEATAAQPATETIDIQSLTLSSQERAYACLFYMLDCHDSFDEVAEWKIHVLSHFRTHPPPRTARCPICPNTKFTDGMDDETDSRDNESSAPSTPLSDRDASDPSHRRRSSTLQASSQEPGQSSAWDRLLEHVASAHYQHGHTLAGSRPDFELMRYLYGRRIISDAQFKATQLAPAPSSPAYHRSQDGVRANIGSSDEPYCAPYSRRREERARGQQRGVSVV</sequence>
<accession>A0A9W9P1K4</accession>
<feature type="compositionally biased region" description="Basic and acidic residues" evidence="1">
    <location>
        <begin position="8"/>
        <end position="19"/>
    </location>
</feature>
<gene>
    <name evidence="2" type="ORF">N7468_005393</name>
</gene>
<keyword evidence="3" id="KW-1185">Reference proteome</keyword>
<proteinExistence type="predicted"/>
<reference evidence="2" key="2">
    <citation type="journal article" date="2023" name="IMA Fungus">
        <title>Comparative genomic study of the Penicillium genus elucidates a diverse pangenome and 15 lateral gene transfer events.</title>
        <authorList>
            <person name="Petersen C."/>
            <person name="Sorensen T."/>
            <person name="Nielsen M.R."/>
            <person name="Sondergaard T.E."/>
            <person name="Sorensen J.L."/>
            <person name="Fitzpatrick D.A."/>
            <person name="Frisvad J.C."/>
            <person name="Nielsen K.L."/>
        </authorList>
    </citation>
    <scope>NUCLEOTIDE SEQUENCE</scope>
    <source>
        <strain evidence="2">IBT 19713</strain>
    </source>
</reference>
<evidence type="ECO:0000313" key="2">
    <source>
        <dbReference type="EMBL" id="KAJ5232437.1"/>
    </source>
</evidence>
<feature type="compositionally biased region" description="Polar residues" evidence="1">
    <location>
        <begin position="96"/>
        <end position="109"/>
    </location>
</feature>
<feature type="region of interest" description="Disordered" evidence="1">
    <location>
        <begin position="80"/>
        <end position="109"/>
    </location>
</feature>
<feature type="region of interest" description="Disordered" evidence="1">
    <location>
        <begin position="1"/>
        <end position="59"/>
    </location>
</feature>
<protein>
    <submittedName>
        <fullName evidence="2">Uncharacterized protein</fullName>
    </submittedName>
</protein>
<dbReference type="EMBL" id="JAPQKS010000004">
    <property type="protein sequence ID" value="KAJ5232437.1"/>
    <property type="molecule type" value="Genomic_DNA"/>
</dbReference>
<dbReference type="Proteomes" id="UP001150941">
    <property type="component" value="Unassembled WGS sequence"/>
</dbReference>
<name>A0A9W9P1K4_9EURO</name>
<reference evidence="2" key="1">
    <citation type="submission" date="2022-11" db="EMBL/GenBank/DDBJ databases">
        <authorList>
            <person name="Petersen C."/>
        </authorList>
    </citation>
    <scope>NUCLEOTIDE SEQUENCE</scope>
    <source>
        <strain evidence="2">IBT 19713</strain>
    </source>
</reference>
<dbReference type="OrthoDB" id="409136at2759"/>
<feature type="compositionally biased region" description="Polar residues" evidence="1">
    <location>
        <begin position="214"/>
        <end position="227"/>
    </location>
</feature>
<dbReference type="GeneID" id="83201993"/>
<feature type="compositionally biased region" description="Low complexity" evidence="1">
    <location>
        <begin position="25"/>
        <end position="44"/>
    </location>
</feature>
<dbReference type="RefSeq" id="XP_058330430.1">
    <property type="nucleotide sequence ID" value="XM_058474690.1"/>
</dbReference>
<dbReference type="AlphaFoldDB" id="A0A9W9P1K4"/>